<feature type="transmembrane region" description="Helical" evidence="1">
    <location>
        <begin position="35"/>
        <end position="56"/>
    </location>
</feature>
<keyword evidence="1" id="KW-1133">Transmembrane helix</keyword>
<dbReference type="AlphaFoldDB" id="A0A382DDA2"/>
<feature type="non-terminal residue" evidence="2">
    <location>
        <position position="102"/>
    </location>
</feature>
<evidence type="ECO:0000256" key="1">
    <source>
        <dbReference type="SAM" id="Phobius"/>
    </source>
</evidence>
<protein>
    <submittedName>
        <fullName evidence="2">Uncharacterized protein</fullName>
    </submittedName>
</protein>
<gene>
    <name evidence="2" type="ORF">METZ01_LOCUS188818</name>
</gene>
<proteinExistence type="predicted"/>
<reference evidence="2" key="1">
    <citation type="submission" date="2018-05" db="EMBL/GenBank/DDBJ databases">
        <authorList>
            <person name="Lanie J.A."/>
            <person name="Ng W.-L."/>
            <person name="Kazmierczak K.M."/>
            <person name="Andrzejewski T.M."/>
            <person name="Davidsen T.M."/>
            <person name="Wayne K.J."/>
            <person name="Tettelin H."/>
            <person name="Glass J.I."/>
            <person name="Rusch D."/>
            <person name="Podicherti R."/>
            <person name="Tsui H.-C.T."/>
            <person name="Winkler M.E."/>
        </authorList>
    </citation>
    <scope>NUCLEOTIDE SEQUENCE</scope>
</reference>
<keyword evidence="1" id="KW-0472">Membrane</keyword>
<feature type="transmembrane region" description="Helical" evidence="1">
    <location>
        <begin position="62"/>
        <end position="83"/>
    </location>
</feature>
<keyword evidence="1" id="KW-0812">Transmembrane</keyword>
<organism evidence="2">
    <name type="scientific">marine metagenome</name>
    <dbReference type="NCBI Taxonomy" id="408172"/>
    <lineage>
        <taxon>unclassified sequences</taxon>
        <taxon>metagenomes</taxon>
        <taxon>ecological metagenomes</taxon>
    </lineage>
</organism>
<sequence length="102" mass="11038">MENNLEDEPESIASLLGVEVPPPAPDSSQYGKFSALRVTGLFLALLVLSLFLWIDGFSLDSITFGTTMGILLAGIAIPLLLLVRFKKTFLSFVPQAFAACFN</sequence>
<dbReference type="EMBL" id="UINC01038645">
    <property type="protein sequence ID" value="SVB35964.1"/>
    <property type="molecule type" value="Genomic_DNA"/>
</dbReference>
<evidence type="ECO:0000313" key="2">
    <source>
        <dbReference type="EMBL" id="SVB35964.1"/>
    </source>
</evidence>
<accession>A0A382DDA2</accession>
<name>A0A382DDA2_9ZZZZ</name>